<evidence type="ECO:0008006" key="17">
    <source>
        <dbReference type="Google" id="ProtNLM"/>
    </source>
</evidence>
<dbReference type="InterPro" id="IPR001460">
    <property type="entry name" value="PCN-bd_Tpept"/>
</dbReference>
<evidence type="ECO:0000256" key="2">
    <source>
        <dbReference type="ARBA" id="ARBA00004236"/>
    </source>
</evidence>
<evidence type="ECO:0000256" key="3">
    <source>
        <dbReference type="ARBA" id="ARBA00022475"/>
    </source>
</evidence>
<proteinExistence type="predicted"/>
<dbReference type="InterPro" id="IPR017790">
    <property type="entry name" value="Penicillin-binding_protein_2"/>
</dbReference>
<dbReference type="PANTHER" id="PTHR30627:SF2">
    <property type="entry name" value="PEPTIDOGLYCAN D,D-TRANSPEPTIDASE MRDA"/>
    <property type="match status" value="1"/>
</dbReference>
<keyword evidence="9" id="KW-0573">Peptidoglycan synthesis</keyword>
<feature type="transmembrane region" description="Helical" evidence="13">
    <location>
        <begin position="15"/>
        <end position="33"/>
    </location>
</feature>
<dbReference type="GO" id="GO:0006508">
    <property type="term" value="P:proteolysis"/>
    <property type="evidence" value="ECO:0007669"/>
    <property type="project" value="UniProtKB-KW"/>
</dbReference>
<dbReference type="InterPro" id="IPR036138">
    <property type="entry name" value="PBP_dimer_sf"/>
</dbReference>
<dbReference type="Gene3D" id="3.40.710.10">
    <property type="entry name" value="DD-peptidase/beta-lactamase superfamily"/>
    <property type="match status" value="1"/>
</dbReference>
<dbReference type="AlphaFoldDB" id="A0A381PCX7"/>
<dbReference type="PANTHER" id="PTHR30627">
    <property type="entry name" value="PEPTIDOGLYCAN D,D-TRANSPEPTIDASE"/>
    <property type="match status" value="1"/>
</dbReference>
<keyword evidence="11 13" id="KW-0472">Membrane</keyword>
<accession>A0A381PCX7</accession>
<keyword evidence="8" id="KW-0133">Cell shape</keyword>
<evidence type="ECO:0000256" key="7">
    <source>
        <dbReference type="ARBA" id="ARBA00022801"/>
    </source>
</evidence>
<evidence type="ECO:0000259" key="14">
    <source>
        <dbReference type="Pfam" id="PF00905"/>
    </source>
</evidence>
<gene>
    <name evidence="16" type="ORF">METZ01_LOCUS17644</name>
</gene>
<dbReference type="GO" id="GO:0071555">
    <property type="term" value="P:cell wall organization"/>
    <property type="evidence" value="ECO:0007669"/>
    <property type="project" value="UniProtKB-KW"/>
</dbReference>
<dbReference type="GO" id="GO:0009252">
    <property type="term" value="P:peptidoglycan biosynthetic process"/>
    <property type="evidence" value="ECO:0007669"/>
    <property type="project" value="UniProtKB-KW"/>
</dbReference>
<feature type="non-terminal residue" evidence="16">
    <location>
        <position position="1"/>
    </location>
</feature>
<keyword evidence="7" id="KW-0378">Hydrolase</keyword>
<evidence type="ECO:0000256" key="4">
    <source>
        <dbReference type="ARBA" id="ARBA00022519"/>
    </source>
</evidence>
<name>A0A381PCX7_9ZZZZ</name>
<dbReference type="InterPro" id="IPR012338">
    <property type="entry name" value="Beta-lactam/transpept-like"/>
</dbReference>
<evidence type="ECO:0000256" key="9">
    <source>
        <dbReference type="ARBA" id="ARBA00022984"/>
    </source>
</evidence>
<dbReference type="GO" id="GO:0071972">
    <property type="term" value="F:peptidoglycan L,D-transpeptidase activity"/>
    <property type="evidence" value="ECO:0007669"/>
    <property type="project" value="TreeGrafter"/>
</dbReference>
<dbReference type="Pfam" id="PF00905">
    <property type="entry name" value="Transpeptidase"/>
    <property type="match status" value="1"/>
</dbReference>
<organism evidence="16">
    <name type="scientific">marine metagenome</name>
    <dbReference type="NCBI Taxonomy" id="408172"/>
    <lineage>
        <taxon>unclassified sequences</taxon>
        <taxon>metagenomes</taxon>
        <taxon>ecological metagenomes</taxon>
    </lineage>
</organism>
<keyword evidence="3" id="KW-1003">Cell membrane</keyword>
<evidence type="ECO:0000313" key="16">
    <source>
        <dbReference type="EMBL" id="SUZ64790.1"/>
    </source>
</evidence>
<dbReference type="NCBIfam" id="TIGR03423">
    <property type="entry name" value="pbp2_mrdA"/>
    <property type="match status" value="1"/>
</dbReference>
<dbReference type="Gene3D" id="3.30.1390.30">
    <property type="entry name" value="Penicillin-binding protein 2a, domain 3"/>
    <property type="match status" value="1"/>
</dbReference>
<evidence type="ECO:0000259" key="15">
    <source>
        <dbReference type="Pfam" id="PF03717"/>
    </source>
</evidence>
<keyword evidence="5" id="KW-0645">Protease</keyword>
<reference evidence="16" key="1">
    <citation type="submission" date="2018-05" db="EMBL/GenBank/DDBJ databases">
        <authorList>
            <person name="Lanie J.A."/>
            <person name="Ng W.-L."/>
            <person name="Kazmierczak K.M."/>
            <person name="Andrzejewski T.M."/>
            <person name="Davidsen T.M."/>
            <person name="Wayne K.J."/>
            <person name="Tettelin H."/>
            <person name="Glass J.I."/>
            <person name="Rusch D."/>
            <person name="Podicherti R."/>
            <person name="Tsui H.-C.T."/>
            <person name="Winkler M.E."/>
        </authorList>
    </citation>
    <scope>NUCLEOTIDE SEQUENCE</scope>
</reference>
<dbReference type="Pfam" id="PF03717">
    <property type="entry name" value="PBP_dimer"/>
    <property type="match status" value="1"/>
</dbReference>
<evidence type="ECO:0000256" key="5">
    <source>
        <dbReference type="ARBA" id="ARBA00022670"/>
    </source>
</evidence>
<dbReference type="GO" id="GO:0008658">
    <property type="term" value="F:penicillin binding"/>
    <property type="evidence" value="ECO:0007669"/>
    <property type="project" value="InterPro"/>
</dbReference>
<evidence type="ECO:0000256" key="8">
    <source>
        <dbReference type="ARBA" id="ARBA00022960"/>
    </source>
</evidence>
<feature type="domain" description="Penicillin-binding protein dimerisation" evidence="15">
    <location>
        <begin position="56"/>
        <end position="225"/>
    </location>
</feature>
<dbReference type="GO" id="GO:0005886">
    <property type="term" value="C:plasma membrane"/>
    <property type="evidence" value="ECO:0007669"/>
    <property type="project" value="UniProtKB-SubCell"/>
</dbReference>
<evidence type="ECO:0000256" key="1">
    <source>
        <dbReference type="ARBA" id="ARBA00004167"/>
    </source>
</evidence>
<keyword evidence="4" id="KW-0997">Cell inner membrane</keyword>
<dbReference type="EMBL" id="UINC01000942">
    <property type="protein sequence ID" value="SUZ64790.1"/>
    <property type="molecule type" value="Genomic_DNA"/>
</dbReference>
<evidence type="ECO:0000256" key="12">
    <source>
        <dbReference type="ARBA" id="ARBA00023316"/>
    </source>
</evidence>
<dbReference type="SUPFAM" id="SSF56601">
    <property type="entry name" value="beta-lactamase/transpeptidase-like"/>
    <property type="match status" value="1"/>
</dbReference>
<dbReference type="InterPro" id="IPR005311">
    <property type="entry name" value="PBP_dimer"/>
</dbReference>
<sequence length="591" mass="65917">VLRTEIYIPARRRDVVSLVILLLFALLLGRFYYLQIYRYEKYSLLADANRIRMVTQPAPRGNILDRKGEILAANQSIYAISVIKDELIDEDVQMDMMEKYLDRDKRDLQQNLKKYYQGRFLPALIARNVSIAKLSLIEEHKNELPGVFSTKLPVRFYPNVKNVRASHILGYLREINNSELNAMKEGDYVLGDYLGFQGLEKLYENRLRGVKGAEFRQVDALGREVGILIDREPIASSPGENLHLTIDAGLQSRTESLLEGKRGAAVIINAETGEILAMVSKPDFPLIDFSAGMDLDKWQSYSTDESRPLLNRAVLGLYPPGSSFKLITTIAALEQGLVDDKWSVQCTGSYEFGDRTFGCWREGGHGRVNLSRAIVESCNVYFYQLVQRMDIDTWAAYVKLFGFGSPTGIDLPDENDGVVAERAYMNKKYGRWGWAEGSLLHLAIGQGDILVTPLQMAQFIGIVAMKGDQYRPKLVKKKTKDRVVRIPIKSATWRTIHKMTFDVVNKRGGTAFDKELAASDVSAHGKTGTAENPHGDPHAWFVGFAEGKGETIAISLIIENGGTGGSTAAPIASKLIKSYFRVGDATLAADL</sequence>
<protein>
    <recommendedName>
        <fullName evidence="17">Penicillin-binding protein 2</fullName>
    </recommendedName>
</protein>
<evidence type="ECO:0000256" key="10">
    <source>
        <dbReference type="ARBA" id="ARBA00022989"/>
    </source>
</evidence>
<dbReference type="GO" id="GO:0009002">
    <property type="term" value="F:serine-type D-Ala-D-Ala carboxypeptidase activity"/>
    <property type="evidence" value="ECO:0007669"/>
    <property type="project" value="InterPro"/>
</dbReference>
<comment type="subcellular location">
    <subcellularLocation>
        <location evidence="2">Cell membrane</location>
    </subcellularLocation>
    <subcellularLocation>
        <location evidence="1">Membrane</location>
        <topology evidence="1">Single-pass membrane protein</topology>
    </subcellularLocation>
</comment>
<keyword evidence="10 13" id="KW-1133">Transmembrane helix</keyword>
<dbReference type="Gene3D" id="3.90.1310.10">
    <property type="entry name" value="Penicillin-binding protein 2a (Domain 2)"/>
    <property type="match status" value="1"/>
</dbReference>
<dbReference type="InterPro" id="IPR050515">
    <property type="entry name" value="Beta-lactam/transpept"/>
</dbReference>
<evidence type="ECO:0000256" key="6">
    <source>
        <dbReference type="ARBA" id="ARBA00022692"/>
    </source>
</evidence>
<feature type="domain" description="Penicillin-binding protein transpeptidase" evidence="14">
    <location>
        <begin position="263"/>
        <end position="576"/>
    </location>
</feature>
<keyword evidence="12" id="KW-0961">Cell wall biogenesis/degradation</keyword>
<evidence type="ECO:0000256" key="13">
    <source>
        <dbReference type="SAM" id="Phobius"/>
    </source>
</evidence>
<keyword evidence="6 13" id="KW-0812">Transmembrane</keyword>
<dbReference type="GO" id="GO:0008360">
    <property type="term" value="P:regulation of cell shape"/>
    <property type="evidence" value="ECO:0007669"/>
    <property type="project" value="UniProtKB-KW"/>
</dbReference>
<dbReference type="SUPFAM" id="SSF56519">
    <property type="entry name" value="Penicillin binding protein dimerisation domain"/>
    <property type="match status" value="1"/>
</dbReference>
<evidence type="ECO:0000256" key="11">
    <source>
        <dbReference type="ARBA" id="ARBA00023136"/>
    </source>
</evidence>